<feature type="transmembrane region" description="Helical" evidence="6">
    <location>
        <begin position="101"/>
        <end position="123"/>
    </location>
</feature>
<dbReference type="CDD" id="cd17324">
    <property type="entry name" value="MFS_NepI_like"/>
    <property type="match status" value="1"/>
</dbReference>
<protein>
    <submittedName>
        <fullName evidence="8">MFS transporter</fullName>
    </submittedName>
</protein>
<feature type="transmembrane region" description="Helical" evidence="6">
    <location>
        <begin position="135"/>
        <end position="157"/>
    </location>
</feature>
<dbReference type="Gene3D" id="1.20.1250.20">
    <property type="entry name" value="MFS general substrate transporter like domains"/>
    <property type="match status" value="2"/>
</dbReference>
<evidence type="ECO:0000256" key="4">
    <source>
        <dbReference type="ARBA" id="ARBA00022989"/>
    </source>
</evidence>
<organism evidence="8 9">
    <name type="scientific">Fodinibius salicampi</name>
    <dbReference type="NCBI Taxonomy" id="1920655"/>
    <lineage>
        <taxon>Bacteria</taxon>
        <taxon>Pseudomonadati</taxon>
        <taxon>Balneolota</taxon>
        <taxon>Balneolia</taxon>
        <taxon>Balneolales</taxon>
        <taxon>Balneolaceae</taxon>
        <taxon>Fodinibius</taxon>
    </lineage>
</organism>
<keyword evidence="2" id="KW-1003">Cell membrane</keyword>
<feature type="transmembrane region" description="Helical" evidence="6">
    <location>
        <begin position="77"/>
        <end position="95"/>
    </location>
</feature>
<feature type="transmembrane region" description="Helical" evidence="6">
    <location>
        <begin position="214"/>
        <end position="239"/>
    </location>
</feature>
<sequence>MIDSKKETFFIIFSLWLLVFAASSQIMIIAPILPRISEQLAVSEALLGTLVTAYAVMVGLCALITGPISDKIGRRKILLIGTGMMAAALLLHGLITNYLSFLIVRGLAGAAGGILSGSSVSYVGDYFPYHRRGWANGWIMSGIAMGQILGIPIGTVLAEYMGFRAPFLAFAGLMIVTFLLIWLTVPQPDVKLQRARITALGAIRKYLLMLQKPAILAAAGSYFLMFLSISVYVIFLPTWLETTFAVSGNEIATLFFAGGIANVMTGPQAGKLSDKWGRKSIIIFSCLGLALVMIFTTFLVQSFWLAYPLFFVTMMLVAMRISPFQALTTELVSAGKRGTLMSLLVAIGQVGYGLGGSIAGPAYVWKGYFSNTLIGAVMIFGMAFLVWRYLPEPELEETGS</sequence>
<dbReference type="RefSeq" id="WP_265790279.1">
    <property type="nucleotide sequence ID" value="NZ_BAABRS010000003.1"/>
</dbReference>
<dbReference type="InterPro" id="IPR011701">
    <property type="entry name" value="MFS"/>
</dbReference>
<dbReference type="InterPro" id="IPR005829">
    <property type="entry name" value="Sugar_transporter_CS"/>
</dbReference>
<dbReference type="SUPFAM" id="SSF103473">
    <property type="entry name" value="MFS general substrate transporter"/>
    <property type="match status" value="1"/>
</dbReference>
<name>A0ABT3Q0E3_9BACT</name>
<comment type="caution">
    <text evidence="8">The sequence shown here is derived from an EMBL/GenBank/DDBJ whole genome shotgun (WGS) entry which is preliminary data.</text>
</comment>
<gene>
    <name evidence="8" type="ORF">LQ318_11480</name>
</gene>
<evidence type="ECO:0000256" key="2">
    <source>
        <dbReference type="ARBA" id="ARBA00022475"/>
    </source>
</evidence>
<evidence type="ECO:0000313" key="8">
    <source>
        <dbReference type="EMBL" id="MCW9713523.1"/>
    </source>
</evidence>
<feature type="transmembrane region" description="Helical" evidence="6">
    <location>
        <begin position="251"/>
        <end position="269"/>
    </location>
</feature>
<feature type="transmembrane region" description="Helical" evidence="6">
    <location>
        <begin position="368"/>
        <end position="390"/>
    </location>
</feature>
<dbReference type="PANTHER" id="PTHR43124:SF3">
    <property type="entry name" value="CHLORAMPHENICOL EFFLUX PUMP RV0191"/>
    <property type="match status" value="1"/>
</dbReference>
<keyword evidence="3 6" id="KW-0812">Transmembrane</keyword>
<evidence type="ECO:0000256" key="3">
    <source>
        <dbReference type="ARBA" id="ARBA00022692"/>
    </source>
</evidence>
<evidence type="ECO:0000256" key="1">
    <source>
        <dbReference type="ARBA" id="ARBA00004651"/>
    </source>
</evidence>
<feature type="transmembrane region" description="Helical" evidence="6">
    <location>
        <begin position="163"/>
        <end position="185"/>
    </location>
</feature>
<dbReference type="InterPro" id="IPR050189">
    <property type="entry name" value="MFS_Efflux_Transporters"/>
</dbReference>
<keyword evidence="9" id="KW-1185">Reference proteome</keyword>
<evidence type="ECO:0000259" key="7">
    <source>
        <dbReference type="PROSITE" id="PS50850"/>
    </source>
</evidence>
<feature type="transmembrane region" description="Helical" evidence="6">
    <location>
        <begin position="281"/>
        <end position="300"/>
    </location>
</feature>
<keyword evidence="5 6" id="KW-0472">Membrane</keyword>
<dbReference type="InterPro" id="IPR020846">
    <property type="entry name" value="MFS_dom"/>
</dbReference>
<accession>A0ABT3Q0E3</accession>
<evidence type="ECO:0000256" key="6">
    <source>
        <dbReference type="SAM" id="Phobius"/>
    </source>
</evidence>
<feature type="transmembrane region" description="Helical" evidence="6">
    <location>
        <begin position="45"/>
        <end position="65"/>
    </location>
</feature>
<comment type="subcellular location">
    <subcellularLocation>
        <location evidence="1">Cell membrane</location>
        <topology evidence="1">Multi-pass membrane protein</topology>
    </subcellularLocation>
</comment>
<proteinExistence type="predicted"/>
<feature type="transmembrane region" description="Helical" evidence="6">
    <location>
        <begin position="340"/>
        <end position="362"/>
    </location>
</feature>
<dbReference type="Proteomes" id="UP001207337">
    <property type="component" value="Unassembled WGS sequence"/>
</dbReference>
<evidence type="ECO:0000313" key="9">
    <source>
        <dbReference type="Proteomes" id="UP001207337"/>
    </source>
</evidence>
<reference evidence="8 9" key="1">
    <citation type="submission" date="2021-11" db="EMBL/GenBank/DDBJ databases">
        <title>Aliifidinibius sp. nov., a new bacterium isolated from saline soil.</title>
        <authorList>
            <person name="Galisteo C."/>
            <person name="De La Haba R."/>
            <person name="Sanchez-Porro C."/>
            <person name="Ventosa A."/>
        </authorList>
    </citation>
    <scope>NUCLEOTIDE SEQUENCE [LARGE SCALE GENOMIC DNA]</scope>
    <source>
        <strain evidence="8 9">KACC 190600</strain>
    </source>
</reference>
<feature type="domain" description="Major facilitator superfamily (MFS) profile" evidence="7">
    <location>
        <begin position="11"/>
        <end position="394"/>
    </location>
</feature>
<dbReference type="InterPro" id="IPR036259">
    <property type="entry name" value="MFS_trans_sf"/>
</dbReference>
<keyword evidence="4 6" id="KW-1133">Transmembrane helix</keyword>
<evidence type="ECO:0000256" key="5">
    <source>
        <dbReference type="ARBA" id="ARBA00023136"/>
    </source>
</evidence>
<dbReference type="PANTHER" id="PTHR43124">
    <property type="entry name" value="PURINE EFFLUX PUMP PBUE"/>
    <property type="match status" value="1"/>
</dbReference>
<dbReference type="EMBL" id="JAJNDC010000003">
    <property type="protein sequence ID" value="MCW9713523.1"/>
    <property type="molecule type" value="Genomic_DNA"/>
</dbReference>
<dbReference type="Pfam" id="PF07690">
    <property type="entry name" value="MFS_1"/>
    <property type="match status" value="2"/>
</dbReference>
<dbReference type="PROSITE" id="PS50850">
    <property type="entry name" value="MFS"/>
    <property type="match status" value="1"/>
</dbReference>
<feature type="transmembrane region" description="Helical" evidence="6">
    <location>
        <begin position="9"/>
        <end position="33"/>
    </location>
</feature>
<dbReference type="PROSITE" id="PS00216">
    <property type="entry name" value="SUGAR_TRANSPORT_1"/>
    <property type="match status" value="2"/>
</dbReference>